<organism evidence="1 2">
    <name type="scientific">Streptomyces brasiliensis</name>
    <dbReference type="NCBI Taxonomy" id="1954"/>
    <lineage>
        <taxon>Bacteria</taxon>
        <taxon>Bacillati</taxon>
        <taxon>Actinomycetota</taxon>
        <taxon>Actinomycetes</taxon>
        <taxon>Kitasatosporales</taxon>
        <taxon>Streptomycetaceae</taxon>
        <taxon>Streptomyces</taxon>
    </lineage>
</organism>
<dbReference type="EMBL" id="BMQA01000038">
    <property type="protein sequence ID" value="GGJ50463.1"/>
    <property type="molecule type" value="Genomic_DNA"/>
</dbReference>
<name>A0A917L7U0_9ACTN</name>
<reference evidence="1" key="2">
    <citation type="submission" date="2020-09" db="EMBL/GenBank/DDBJ databases">
        <authorList>
            <person name="Sun Q."/>
            <person name="Ohkuma M."/>
        </authorList>
    </citation>
    <scope>NUCLEOTIDE SEQUENCE</scope>
    <source>
        <strain evidence="1">JCM 3086</strain>
    </source>
</reference>
<dbReference type="Proteomes" id="UP000657574">
    <property type="component" value="Unassembled WGS sequence"/>
</dbReference>
<dbReference type="AlphaFoldDB" id="A0A917L7U0"/>
<evidence type="ECO:0000313" key="1">
    <source>
        <dbReference type="EMBL" id="GGJ50463.1"/>
    </source>
</evidence>
<protein>
    <submittedName>
        <fullName evidence="1">Uncharacterized protein</fullName>
    </submittedName>
</protein>
<sequence>MDAVKPDRFHLALTAYGRPVMHGWWGSEVVARGKFVSWVGAYGTVPGARLVLADEVEARAIVVWPDEG</sequence>
<gene>
    <name evidence="1" type="ORF">GCM10010121_071860</name>
</gene>
<keyword evidence="2" id="KW-1185">Reference proteome</keyword>
<evidence type="ECO:0000313" key="2">
    <source>
        <dbReference type="Proteomes" id="UP000657574"/>
    </source>
</evidence>
<reference evidence="1" key="1">
    <citation type="journal article" date="2014" name="Int. J. Syst. Evol. Microbiol.">
        <title>Complete genome sequence of Corynebacterium casei LMG S-19264T (=DSM 44701T), isolated from a smear-ripened cheese.</title>
        <authorList>
            <consortium name="US DOE Joint Genome Institute (JGI-PGF)"/>
            <person name="Walter F."/>
            <person name="Albersmeier A."/>
            <person name="Kalinowski J."/>
            <person name="Ruckert C."/>
        </authorList>
    </citation>
    <scope>NUCLEOTIDE SEQUENCE</scope>
    <source>
        <strain evidence="1">JCM 3086</strain>
    </source>
</reference>
<proteinExistence type="predicted"/>
<comment type="caution">
    <text evidence="1">The sequence shown here is derived from an EMBL/GenBank/DDBJ whole genome shotgun (WGS) entry which is preliminary data.</text>
</comment>
<accession>A0A917L7U0</accession>